<evidence type="ECO:0000256" key="7">
    <source>
        <dbReference type="SAM" id="MobiDB-lite"/>
    </source>
</evidence>
<dbReference type="GO" id="GO:0008270">
    <property type="term" value="F:zinc ion binding"/>
    <property type="evidence" value="ECO:0007669"/>
    <property type="project" value="UniProtKB-KW"/>
</dbReference>
<dbReference type="Pfam" id="PF13920">
    <property type="entry name" value="zf-C3HC4_3"/>
    <property type="match status" value="1"/>
</dbReference>
<dbReference type="Gene3D" id="1.10.1170.10">
    <property type="entry name" value="Inhibitor Of Apoptosis Protein (2mihbC-IAP-1), Chain A"/>
    <property type="match status" value="3"/>
</dbReference>
<dbReference type="GO" id="GO:0070936">
    <property type="term" value="P:protein K48-linked ubiquitination"/>
    <property type="evidence" value="ECO:0007669"/>
    <property type="project" value="UniProtKB-ARBA"/>
</dbReference>
<sequence length="593" mass="65358">MRSEAERLSTFQSWPHNDKVEAGKIAKAGFFHTGNDSEVKCLWCGTVLNQWEYGDQVMARHRSANPDCPFILNVSDNVPLISSNNQQLTSQSSYQSDEIEAEQSAIPQDNENMEVESEQQSQDTRDVGVVNLDDFRSEAARLQTFTNWPNRFIQPSDLANAGFIYAGNNDLVRCVFCGQYVGNWEEDDVPSTEHRVLFPECPFVRGQDVGNVPINYAQNLLGIPSGSGTASGSPRLSPSGVDFPTVLGAGFDEAGIRPRQTFSGPEKGPNRVLQYVNDKPPVNEETVGIIRHSGPANSKYSTLEARLRSFRDWPPALRQEPKQLAEAGFYYIGLSDQTKCFYCDGGLRNWQPDDDPWTEHARWFSKCGFVRLIKGDEFIYKCLDERPPEPYFSRDSAPKANLTEEEVATFMTSAIVAQVLSQGVEPSQIKMALKKNGKNFPDADSLRFAALEVRNNSDIQGSSAMSSAESHVSLNPHAFSAMEPTPPNCERSLSAPGSVSGAGNNPTSALESTVTSEALQDGSQMLNNDGSDLEQENRRLKDARTCKICMDNEVAVVFLPCGHLISCVNCAPALKDCPLCRQPISGTVKTYMS</sequence>
<feature type="region of interest" description="Disordered" evidence="7">
    <location>
        <begin position="105"/>
        <end position="124"/>
    </location>
</feature>
<dbReference type="GO" id="GO:0048471">
    <property type="term" value="C:perinuclear region of cytoplasm"/>
    <property type="evidence" value="ECO:0007669"/>
    <property type="project" value="UniProtKB-ARBA"/>
</dbReference>
<dbReference type="InterPro" id="IPR001370">
    <property type="entry name" value="BIR_rpt"/>
</dbReference>
<dbReference type="FunFam" id="1.10.1170.10:FF:000003">
    <property type="entry name" value="E3 ubiquitin-protein ligase XIAP"/>
    <property type="match status" value="1"/>
</dbReference>
<dbReference type="GO" id="GO:0005829">
    <property type="term" value="C:cytosol"/>
    <property type="evidence" value="ECO:0007669"/>
    <property type="project" value="UniProtKB-ARBA"/>
</dbReference>
<dbReference type="GO" id="GO:0051726">
    <property type="term" value="P:regulation of cell cycle"/>
    <property type="evidence" value="ECO:0007669"/>
    <property type="project" value="TreeGrafter"/>
</dbReference>
<dbReference type="CDD" id="cd00022">
    <property type="entry name" value="BIR"/>
    <property type="match status" value="3"/>
</dbReference>
<dbReference type="GO" id="GO:0031398">
    <property type="term" value="P:positive regulation of protein ubiquitination"/>
    <property type="evidence" value="ECO:0007669"/>
    <property type="project" value="TreeGrafter"/>
</dbReference>
<feature type="compositionally biased region" description="Polar residues" evidence="7">
    <location>
        <begin position="495"/>
        <end position="517"/>
    </location>
</feature>
<dbReference type="GO" id="GO:0031625">
    <property type="term" value="F:ubiquitin protein ligase binding"/>
    <property type="evidence" value="ECO:0007669"/>
    <property type="project" value="UniProtKB-ARBA"/>
</dbReference>
<keyword evidence="4 6" id="KW-0863">Zinc-finger</keyword>
<dbReference type="SUPFAM" id="SSF57924">
    <property type="entry name" value="Inhibitor of apoptosis (IAP) repeat"/>
    <property type="match status" value="3"/>
</dbReference>
<dbReference type="GO" id="GO:0006915">
    <property type="term" value="P:apoptotic process"/>
    <property type="evidence" value="ECO:0007669"/>
    <property type="project" value="UniProtKB-KW"/>
</dbReference>
<feature type="domain" description="RING-type" evidence="8">
    <location>
        <begin position="546"/>
        <end position="581"/>
    </location>
</feature>
<dbReference type="EMBL" id="KF516634">
    <property type="protein sequence ID" value="AII16538.1"/>
    <property type="molecule type" value="mRNA"/>
</dbReference>
<dbReference type="SMART" id="SM00238">
    <property type="entry name" value="BIR"/>
    <property type="match status" value="3"/>
</dbReference>
<name>A0A076FES9_PARNA</name>
<dbReference type="Pfam" id="PF00653">
    <property type="entry name" value="BIR"/>
    <property type="match status" value="3"/>
</dbReference>
<dbReference type="PROSITE" id="PS01282">
    <property type="entry name" value="BIR_REPEAT_1"/>
    <property type="match status" value="3"/>
</dbReference>
<dbReference type="InterPro" id="IPR001841">
    <property type="entry name" value="Znf_RING"/>
</dbReference>
<evidence type="ECO:0000256" key="3">
    <source>
        <dbReference type="ARBA" id="ARBA00022723"/>
    </source>
</evidence>
<dbReference type="PANTHER" id="PTHR10044:SF139">
    <property type="entry name" value="DEATH-ASSOCIATED INHIBITOR OF APOPTOSIS 2"/>
    <property type="match status" value="1"/>
</dbReference>
<dbReference type="GO" id="GO:0043027">
    <property type="term" value="F:cysteine-type endopeptidase inhibitor activity involved in apoptotic process"/>
    <property type="evidence" value="ECO:0007669"/>
    <property type="project" value="UniProtKB-ARBA"/>
</dbReference>
<dbReference type="CDD" id="cd16713">
    <property type="entry name" value="RING-HC_BIRC2_3_7"/>
    <property type="match status" value="1"/>
</dbReference>
<evidence type="ECO:0000256" key="1">
    <source>
        <dbReference type="ARBA" id="ARBA00006672"/>
    </source>
</evidence>
<dbReference type="PROSITE" id="PS50143">
    <property type="entry name" value="BIR_REPEAT_2"/>
    <property type="match status" value="3"/>
</dbReference>
<dbReference type="GO" id="GO:0005634">
    <property type="term" value="C:nucleus"/>
    <property type="evidence" value="ECO:0007669"/>
    <property type="project" value="TreeGrafter"/>
</dbReference>
<dbReference type="Gene3D" id="3.30.40.10">
    <property type="entry name" value="Zinc/RING finger domain, C3HC4 (zinc finger)"/>
    <property type="match status" value="1"/>
</dbReference>
<dbReference type="GO" id="GO:0089720">
    <property type="term" value="F:caspase binding"/>
    <property type="evidence" value="ECO:0007669"/>
    <property type="project" value="UniProtKB-ARBA"/>
</dbReference>
<dbReference type="SMART" id="SM00184">
    <property type="entry name" value="RING"/>
    <property type="match status" value="1"/>
</dbReference>
<dbReference type="GO" id="GO:0043066">
    <property type="term" value="P:negative regulation of apoptotic process"/>
    <property type="evidence" value="ECO:0007669"/>
    <property type="project" value="TreeGrafter"/>
</dbReference>
<keyword evidence="2" id="KW-0053">Apoptosis</keyword>
<dbReference type="FunFam" id="1.10.1170.10:FF:000002">
    <property type="entry name" value="Baculoviral IAP repeat containing 7"/>
    <property type="match status" value="1"/>
</dbReference>
<dbReference type="InterPro" id="IPR050784">
    <property type="entry name" value="IAP"/>
</dbReference>
<comment type="similarity">
    <text evidence="1">Belongs to the IAP family.</text>
</comment>
<dbReference type="PROSITE" id="PS50089">
    <property type="entry name" value="ZF_RING_2"/>
    <property type="match status" value="1"/>
</dbReference>
<keyword evidence="5" id="KW-0862">Zinc</keyword>
<organism evidence="9">
    <name type="scientific">Paracyclopina nana</name>
    <name type="common">Marine copepod</name>
    <dbReference type="NCBI Taxonomy" id="565004"/>
    <lineage>
        <taxon>Eukaryota</taxon>
        <taxon>Metazoa</taxon>
        <taxon>Ecdysozoa</taxon>
        <taxon>Arthropoda</taxon>
        <taxon>Crustacea</taxon>
        <taxon>Multicrustacea</taxon>
        <taxon>Hexanauplia</taxon>
        <taxon>Copepoda</taxon>
        <taxon>Cyclopoida</taxon>
        <taxon>Cyclopettidae</taxon>
        <taxon>Paracyclopina</taxon>
    </lineage>
</organism>
<evidence type="ECO:0000256" key="4">
    <source>
        <dbReference type="ARBA" id="ARBA00022771"/>
    </source>
</evidence>
<dbReference type="GO" id="GO:0004869">
    <property type="term" value="F:cysteine-type endopeptidase inhibitor activity"/>
    <property type="evidence" value="ECO:0007669"/>
    <property type="project" value="UniProtKB-ARBA"/>
</dbReference>
<evidence type="ECO:0000259" key="8">
    <source>
        <dbReference type="PROSITE" id="PS50089"/>
    </source>
</evidence>
<evidence type="ECO:0000313" key="9">
    <source>
        <dbReference type="EMBL" id="AII16538.1"/>
    </source>
</evidence>
<dbReference type="AlphaFoldDB" id="A0A076FES9"/>
<protein>
    <submittedName>
        <fullName evidence="9">Apoptosis inhibitor 2</fullName>
    </submittedName>
</protein>
<evidence type="ECO:0000256" key="6">
    <source>
        <dbReference type="PROSITE-ProRule" id="PRU00175"/>
    </source>
</evidence>
<feature type="region of interest" description="Disordered" evidence="7">
    <location>
        <begin position="478"/>
        <end position="517"/>
    </location>
</feature>
<dbReference type="PANTHER" id="PTHR10044">
    <property type="entry name" value="INHIBITOR OF APOPTOSIS"/>
    <property type="match status" value="1"/>
</dbReference>
<dbReference type="FunFam" id="3.30.40.10:FF:000184">
    <property type="entry name" value="Baculoviral IAP repeat containing 2"/>
    <property type="match status" value="1"/>
</dbReference>
<evidence type="ECO:0000256" key="5">
    <source>
        <dbReference type="ARBA" id="ARBA00022833"/>
    </source>
</evidence>
<accession>A0A076FES9</accession>
<dbReference type="InterPro" id="IPR013083">
    <property type="entry name" value="Znf_RING/FYVE/PHD"/>
</dbReference>
<proteinExistence type="evidence at transcript level"/>
<keyword evidence="3" id="KW-0479">Metal-binding</keyword>
<reference evidence="9" key="1">
    <citation type="submission" date="2013-08" db="EMBL/GenBank/DDBJ databases">
        <title>Paracyclopina nana immune related genes.</title>
        <authorList>
            <person name="Kim B.-M."/>
            <person name="Rhee J.-S."/>
            <person name="Lee J.-S."/>
        </authorList>
    </citation>
    <scope>NUCLEOTIDE SEQUENCE</scope>
</reference>
<feature type="non-terminal residue" evidence="9">
    <location>
        <position position="593"/>
    </location>
</feature>
<evidence type="ECO:0000256" key="2">
    <source>
        <dbReference type="ARBA" id="ARBA00022703"/>
    </source>
</evidence>
<dbReference type="GO" id="GO:0061630">
    <property type="term" value="F:ubiquitin protein ligase activity"/>
    <property type="evidence" value="ECO:0007669"/>
    <property type="project" value="TreeGrafter"/>
</dbReference>